<evidence type="ECO:0000313" key="11">
    <source>
        <dbReference type="Proteomes" id="UP000652354"/>
    </source>
</evidence>
<dbReference type="PANTHER" id="PTHR37820">
    <property type="entry name" value="CELL DIVISION PROTEIN DIVIB"/>
    <property type="match status" value="1"/>
</dbReference>
<dbReference type="InterPro" id="IPR013685">
    <property type="entry name" value="POTRA_FtsQ_type"/>
</dbReference>
<protein>
    <recommendedName>
        <fullName evidence="12">Cell division protein FtsQ</fullName>
    </recommendedName>
</protein>
<evidence type="ECO:0000256" key="5">
    <source>
        <dbReference type="ARBA" id="ARBA00023306"/>
    </source>
</evidence>
<keyword evidence="5" id="KW-0131">Cell cycle</keyword>
<dbReference type="EMBL" id="BONR01000002">
    <property type="protein sequence ID" value="GIG54292.1"/>
    <property type="molecule type" value="Genomic_DNA"/>
</dbReference>
<evidence type="ECO:0000256" key="3">
    <source>
        <dbReference type="ARBA" id="ARBA00022692"/>
    </source>
</evidence>
<dbReference type="InterPro" id="IPR005548">
    <property type="entry name" value="Cell_div_FtsQ/DivIB_C"/>
</dbReference>
<dbReference type="GO" id="GO:0051301">
    <property type="term" value="P:cell division"/>
    <property type="evidence" value="ECO:0007669"/>
    <property type="project" value="UniProtKB-KW"/>
</dbReference>
<evidence type="ECO:0000256" key="2">
    <source>
        <dbReference type="ARBA" id="ARBA00022618"/>
    </source>
</evidence>
<dbReference type="Pfam" id="PF08478">
    <property type="entry name" value="POTRA_1"/>
    <property type="match status" value="1"/>
</dbReference>
<gene>
    <name evidence="10" type="ORF">Dac01nite_10440</name>
</gene>
<evidence type="ECO:0000259" key="9">
    <source>
        <dbReference type="Pfam" id="PF08478"/>
    </source>
</evidence>
<dbReference type="Gene3D" id="3.10.20.310">
    <property type="entry name" value="membrane protein fhac"/>
    <property type="match status" value="1"/>
</dbReference>
<feature type="region of interest" description="Disordered" evidence="6">
    <location>
        <begin position="1"/>
        <end position="21"/>
    </location>
</feature>
<keyword evidence="11" id="KW-1185">Reference proteome</keyword>
<keyword evidence="1" id="KW-1003">Cell membrane</keyword>
<reference evidence="10" key="1">
    <citation type="submission" date="2021-01" db="EMBL/GenBank/DDBJ databases">
        <title>Whole genome shotgun sequence of Demequina activiva NBRC 110675.</title>
        <authorList>
            <person name="Komaki H."/>
            <person name="Tamura T."/>
        </authorList>
    </citation>
    <scope>NUCLEOTIDE SEQUENCE</scope>
    <source>
        <strain evidence="10">NBRC 110675</strain>
    </source>
</reference>
<dbReference type="AlphaFoldDB" id="A0A919Q177"/>
<proteinExistence type="predicted"/>
<feature type="domain" description="Cell division protein FtsQ/DivIB C-terminal" evidence="8">
    <location>
        <begin position="159"/>
        <end position="268"/>
    </location>
</feature>
<keyword evidence="3 7" id="KW-0812">Transmembrane</keyword>
<evidence type="ECO:0000256" key="7">
    <source>
        <dbReference type="SAM" id="Phobius"/>
    </source>
</evidence>
<keyword evidence="4 7" id="KW-1133">Transmembrane helix</keyword>
<dbReference type="GO" id="GO:0005886">
    <property type="term" value="C:plasma membrane"/>
    <property type="evidence" value="ECO:0007669"/>
    <property type="project" value="TreeGrafter"/>
</dbReference>
<evidence type="ECO:0000313" key="10">
    <source>
        <dbReference type="EMBL" id="GIG54292.1"/>
    </source>
</evidence>
<dbReference type="InterPro" id="IPR050487">
    <property type="entry name" value="FtsQ_DivIB"/>
</dbReference>
<name>A0A919Q177_9MICO</name>
<keyword evidence="7" id="KW-0472">Membrane</keyword>
<feature type="domain" description="POTRA" evidence="9">
    <location>
        <begin position="88"/>
        <end position="151"/>
    </location>
</feature>
<evidence type="ECO:0000259" key="8">
    <source>
        <dbReference type="Pfam" id="PF03799"/>
    </source>
</evidence>
<evidence type="ECO:0000256" key="1">
    <source>
        <dbReference type="ARBA" id="ARBA00022475"/>
    </source>
</evidence>
<evidence type="ECO:0000256" key="6">
    <source>
        <dbReference type="SAM" id="MobiDB-lite"/>
    </source>
</evidence>
<sequence length="278" mass="29491">MPIAGASERAPASVAPPRSGTLATPWAKVSAASSTVTTRMEERLRERRSAHRRLLTGRWVTRLLIAGAGAVGVWLLLLSPVFALEQDNVEASGFGTVVDPATVAGIVAQQDGTSLVLVNTGHIEDQLEALVGVRDAVVERVWPAGLRVTLTSAEPVAAIPHGETFVLLDEDGVQVDEAAEAPAHLPVVNVPLEAENTRILDGVIAVIDQMPVELRERVQDVEATTEDSIHFVLRDGPRVEWGSAEESALKAEVLAVLLQEASDAELIDVSAPTLPTVV</sequence>
<evidence type="ECO:0000256" key="4">
    <source>
        <dbReference type="ARBA" id="ARBA00022989"/>
    </source>
</evidence>
<evidence type="ECO:0008006" key="12">
    <source>
        <dbReference type="Google" id="ProtNLM"/>
    </source>
</evidence>
<comment type="caution">
    <text evidence="10">The sequence shown here is derived from an EMBL/GenBank/DDBJ whole genome shotgun (WGS) entry which is preliminary data.</text>
</comment>
<organism evidence="10 11">
    <name type="scientific">Demequina activiva</name>
    <dbReference type="NCBI Taxonomy" id="1582364"/>
    <lineage>
        <taxon>Bacteria</taxon>
        <taxon>Bacillati</taxon>
        <taxon>Actinomycetota</taxon>
        <taxon>Actinomycetes</taxon>
        <taxon>Micrococcales</taxon>
        <taxon>Demequinaceae</taxon>
        <taxon>Demequina</taxon>
    </lineage>
</organism>
<dbReference type="Proteomes" id="UP000652354">
    <property type="component" value="Unassembled WGS sequence"/>
</dbReference>
<feature type="transmembrane region" description="Helical" evidence="7">
    <location>
        <begin position="59"/>
        <end position="82"/>
    </location>
</feature>
<dbReference type="PANTHER" id="PTHR37820:SF1">
    <property type="entry name" value="CELL DIVISION PROTEIN FTSQ"/>
    <property type="match status" value="1"/>
</dbReference>
<accession>A0A919Q177</accession>
<keyword evidence="2" id="KW-0132">Cell division</keyword>
<dbReference type="Pfam" id="PF03799">
    <property type="entry name" value="FtsQ_DivIB_C"/>
    <property type="match status" value="1"/>
</dbReference>